<evidence type="ECO:0000256" key="1">
    <source>
        <dbReference type="ARBA" id="ARBA00022737"/>
    </source>
</evidence>
<dbReference type="GO" id="GO:0001522">
    <property type="term" value="P:pseudouridine synthesis"/>
    <property type="evidence" value="ECO:0007669"/>
    <property type="project" value="InterPro"/>
</dbReference>
<reference evidence="4" key="1">
    <citation type="submission" date="2023-08" db="EMBL/GenBank/DDBJ databases">
        <authorList>
            <person name="Chen Y."/>
            <person name="Shah S."/>
            <person name="Dougan E. K."/>
            <person name="Thang M."/>
            <person name="Chan C."/>
        </authorList>
    </citation>
    <scope>NUCLEOTIDE SEQUENCE</scope>
</reference>
<evidence type="ECO:0000313" key="5">
    <source>
        <dbReference type="Proteomes" id="UP001178507"/>
    </source>
</evidence>
<dbReference type="EMBL" id="CAUJNA010003771">
    <property type="protein sequence ID" value="CAJ1409459.1"/>
    <property type="molecule type" value="Genomic_DNA"/>
</dbReference>
<dbReference type="AlphaFoldDB" id="A0AA36NJG3"/>
<dbReference type="Pfam" id="PF13812">
    <property type="entry name" value="PPR_3"/>
    <property type="match status" value="1"/>
</dbReference>
<sequence>MAPQPPTRSSAGLGSQQLLKGRDASQVLKELAQARRGRAARQLLELLREEGAEIPVQQWHSVIHACAKSREWQQGVHVLAQMSAQVTPEPWGYNTAIGACQRCNQWQAAVALLASMAEATVQQNVISYTWAVNGCLEANAFEVALRLVKSMQPAAVLPDAIGCSSAIKSCGTRGRWQEALVFLELMPEVHVAANLVAYNSAIFACVGRWEASVEILSSMPSAMLAPDVVSFSSAIKACSAAAEWRPALRLLADAAEVAALDSMAFSCAIDACGAVAWPWAMDLLRQMHGLQLAPDVYTFSAALSSLAAAGRWQPALQLLQAMREAKVWPNAVSYGAAMSACDKGGQWELVLQLLQEMPANKLAPDTICKSSAVSACASSLRWQRALALLPKQEDYYSCSSAINACARASSWPQALQLASRLQSQQLPPNGIMWGAILSVMPDAEAQLSRLRALWVGKEPPGPPLPLAGTDLAGVRCLRCEAGLLAVDKPAGLTSEQVISGISRWLADAGYQGIQRLSRLDAQTSGVMPVSLCPEGAGATSWFQLQFASRRVRKVYWALCSGAPLAENARGLIVSRLSSSASGQGSSVMQTQWSRTGKEARTEYTVLESFTLRGKSVMLLEAVPKTGRTHQIRSHLAGLQRPIVGDRNYQGWIAAWCPRLFLHCARISMQDAAGKPFEVEAPLPEDLRLALEHVRST</sequence>
<dbReference type="InterPro" id="IPR002885">
    <property type="entry name" value="PPR_rpt"/>
</dbReference>
<evidence type="ECO:0000259" key="3">
    <source>
        <dbReference type="Pfam" id="PF00849"/>
    </source>
</evidence>
<gene>
    <name evidence="4" type="ORF">EVOR1521_LOCUS30551</name>
</gene>
<dbReference type="Proteomes" id="UP001178507">
    <property type="component" value="Unassembled WGS sequence"/>
</dbReference>
<dbReference type="PANTHER" id="PTHR47447:SF17">
    <property type="entry name" value="OS12G0638900 PROTEIN"/>
    <property type="match status" value="1"/>
</dbReference>
<protein>
    <recommendedName>
        <fullName evidence="3">Pseudouridine synthase RsuA/RluA-like domain-containing protein</fullName>
    </recommendedName>
</protein>
<accession>A0AA36NJG3</accession>
<dbReference type="GO" id="GO:0003723">
    <property type="term" value="F:RNA binding"/>
    <property type="evidence" value="ECO:0007669"/>
    <property type="project" value="InterPro"/>
</dbReference>
<organism evidence="4 5">
    <name type="scientific">Effrenium voratum</name>
    <dbReference type="NCBI Taxonomy" id="2562239"/>
    <lineage>
        <taxon>Eukaryota</taxon>
        <taxon>Sar</taxon>
        <taxon>Alveolata</taxon>
        <taxon>Dinophyceae</taxon>
        <taxon>Suessiales</taxon>
        <taxon>Symbiodiniaceae</taxon>
        <taxon>Effrenium</taxon>
    </lineage>
</organism>
<dbReference type="InterPro" id="IPR006145">
    <property type="entry name" value="PsdUridine_synth_RsuA/RluA"/>
</dbReference>
<dbReference type="PANTHER" id="PTHR47447">
    <property type="entry name" value="OS03G0856100 PROTEIN"/>
    <property type="match status" value="1"/>
</dbReference>
<keyword evidence="1" id="KW-0677">Repeat</keyword>
<dbReference type="GO" id="GO:0009982">
    <property type="term" value="F:pseudouridine synthase activity"/>
    <property type="evidence" value="ECO:0007669"/>
    <property type="project" value="InterPro"/>
</dbReference>
<dbReference type="Gene3D" id="3.30.2350.10">
    <property type="entry name" value="Pseudouridine synthase"/>
    <property type="match status" value="1"/>
</dbReference>
<feature type="repeat" description="PPR" evidence="2">
    <location>
        <begin position="330"/>
        <end position="364"/>
    </location>
</feature>
<dbReference type="InterPro" id="IPR020103">
    <property type="entry name" value="PsdUridine_synth_cat_dom_sf"/>
</dbReference>
<keyword evidence="5" id="KW-1185">Reference proteome</keyword>
<dbReference type="Gene3D" id="1.25.40.10">
    <property type="entry name" value="Tetratricopeptide repeat domain"/>
    <property type="match status" value="3"/>
</dbReference>
<feature type="domain" description="Pseudouridine synthase RsuA/RluA-like" evidence="3">
    <location>
        <begin position="484"/>
        <end position="636"/>
    </location>
</feature>
<proteinExistence type="predicted"/>
<dbReference type="InterPro" id="IPR011990">
    <property type="entry name" value="TPR-like_helical_dom_sf"/>
</dbReference>
<evidence type="ECO:0000256" key="2">
    <source>
        <dbReference type="PROSITE-ProRule" id="PRU00708"/>
    </source>
</evidence>
<feature type="repeat" description="PPR" evidence="2">
    <location>
        <begin position="295"/>
        <end position="329"/>
    </location>
</feature>
<dbReference type="SUPFAM" id="SSF55120">
    <property type="entry name" value="Pseudouridine synthase"/>
    <property type="match status" value="1"/>
</dbReference>
<dbReference type="Pfam" id="PF00849">
    <property type="entry name" value="PseudoU_synth_2"/>
    <property type="match status" value="1"/>
</dbReference>
<dbReference type="PROSITE" id="PS51375">
    <property type="entry name" value="PPR"/>
    <property type="match status" value="2"/>
</dbReference>
<name>A0AA36NJG3_9DINO</name>
<comment type="caution">
    <text evidence="4">The sequence shown here is derived from an EMBL/GenBank/DDBJ whole genome shotgun (WGS) entry which is preliminary data.</text>
</comment>
<dbReference type="CDD" id="cd02869">
    <property type="entry name" value="PseudoU_synth_RluA_like"/>
    <property type="match status" value="1"/>
</dbReference>
<evidence type="ECO:0000313" key="4">
    <source>
        <dbReference type="EMBL" id="CAJ1409459.1"/>
    </source>
</evidence>